<name>A0A7W7GAY6_9ACTN</name>
<dbReference type="GO" id="GO:0003824">
    <property type="term" value="F:catalytic activity"/>
    <property type="evidence" value="ECO:0007669"/>
    <property type="project" value="UniProtKB-ARBA"/>
</dbReference>
<reference evidence="3 4" key="1">
    <citation type="submission" date="2020-08" db="EMBL/GenBank/DDBJ databases">
        <title>Sequencing the genomes of 1000 actinobacteria strains.</title>
        <authorList>
            <person name="Klenk H.-P."/>
        </authorList>
    </citation>
    <scope>NUCLEOTIDE SEQUENCE [LARGE SCALE GENOMIC DNA]</scope>
    <source>
        <strain evidence="3 4">DSM 45784</strain>
    </source>
</reference>
<comment type="caution">
    <text evidence="3">The sequence shown here is derived from an EMBL/GenBank/DDBJ whole genome shotgun (WGS) entry which is preliminary data.</text>
</comment>
<dbReference type="PANTHER" id="PTHR43433:SF5">
    <property type="entry name" value="AB HYDROLASE-1 DOMAIN-CONTAINING PROTEIN"/>
    <property type="match status" value="1"/>
</dbReference>
<sequence>MTAGGLQVHYARAGRGAPIVLLHASPGDHRPLRGLAGELARRFTVYALDTPGHGGSDRLPVADPDMTDYAAALGRTLDALGLDRVHLYGTHTGAKIALTFAVGHPGRVASLVLDGLGVSTPEERADQLANYLPPVRPRGDGAHLVSAWHQVRNMYLYWPWYREEPAARLPAAAMPSPERLHEVTTGLLEAGDAYPLAYRAAFICDPVPLLARLTVPTLILASPDDPLHAHLSRIPTTRSRTEPSGGDPARLAVLVGEHAAVRSGGMTEPPGSPAPSVTGTPARRYVPARTGASLVRWAAPPSGARPLVVLPPAPASGRAVRRLLEGAAASRPVVAVDLPGTGDSEPRHPFTTDLDELAGAVVDVLDGLGLNTVDLYGGGAGAVIAAAVAARHPDRVHALALAAPPDPRVVTPDLAARRTPGLVPDDHGVHLLRAWHLVRDGALRAAARVFDPDDLHMRVLDIVKAWPCYGTAFRAALGGPWPAELRTPVVVADPPGDPFLASGETASPPFHHDGRGGAARLLAALDELTV</sequence>
<evidence type="ECO:0000313" key="4">
    <source>
        <dbReference type="Proteomes" id="UP000542210"/>
    </source>
</evidence>
<evidence type="ECO:0000259" key="2">
    <source>
        <dbReference type="Pfam" id="PF00561"/>
    </source>
</evidence>
<dbReference type="InterPro" id="IPR000073">
    <property type="entry name" value="AB_hydrolase_1"/>
</dbReference>
<dbReference type="RefSeq" id="WP_184885622.1">
    <property type="nucleotide sequence ID" value="NZ_JACHND010000001.1"/>
</dbReference>
<dbReference type="InterPro" id="IPR029058">
    <property type="entry name" value="AB_hydrolase_fold"/>
</dbReference>
<organism evidence="3 4">
    <name type="scientific">Sphaerisporangium siamense</name>
    <dbReference type="NCBI Taxonomy" id="795645"/>
    <lineage>
        <taxon>Bacteria</taxon>
        <taxon>Bacillati</taxon>
        <taxon>Actinomycetota</taxon>
        <taxon>Actinomycetes</taxon>
        <taxon>Streptosporangiales</taxon>
        <taxon>Streptosporangiaceae</taxon>
        <taxon>Sphaerisporangium</taxon>
    </lineage>
</organism>
<dbReference type="Gene3D" id="3.40.50.1820">
    <property type="entry name" value="alpha/beta hydrolase"/>
    <property type="match status" value="2"/>
</dbReference>
<dbReference type="Proteomes" id="UP000542210">
    <property type="component" value="Unassembled WGS sequence"/>
</dbReference>
<dbReference type="InterPro" id="IPR050471">
    <property type="entry name" value="AB_hydrolase"/>
</dbReference>
<feature type="domain" description="AB hydrolase-1" evidence="2">
    <location>
        <begin position="18"/>
        <end position="227"/>
    </location>
</feature>
<protein>
    <submittedName>
        <fullName evidence="3">Pimeloyl-ACP methyl ester carboxylesterase</fullName>
    </submittedName>
</protein>
<proteinExistence type="predicted"/>
<gene>
    <name evidence="3" type="ORF">BJ982_006072</name>
</gene>
<evidence type="ECO:0000256" key="1">
    <source>
        <dbReference type="SAM" id="MobiDB-lite"/>
    </source>
</evidence>
<dbReference type="SUPFAM" id="SSF53474">
    <property type="entry name" value="alpha/beta-Hydrolases"/>
    <property type="match status" value="2"/>
</dbReference>
<dbReference type="PANTHER" id="PTHR43433">
    <property type="entry name" value="HYDROLASE, ALPHA/BETA FOLD FAMILY PROTEIN"/>
    <property type="match status" value="1"/>
</dbReference>
<dbReference type="PRINTS" id="PR00111">
    <property type="entry name" value="ABHYDROLASE"/>
</dbReference>
<dbReference type="Pfam" id="PF00561">
    <property type="entry name" value="Abhydrolase_1"/>
    <property type="match status" value="2"/>
</dbReference>
<evidence type="ECO:0000313" key="3">
    <source>
        <dbReference type="EMBL" id="MBB4704528.1"/>
    </source>
</evidence>
<feature type="region of interest" description="Disordered" evidence="1">
    <location>
        <begin position="262"/>
        <end position="282"/>
    </location>
</feature>
<feature type="domain" description="AB hydrolase-1" evidence="2">
    <location>
        <begin position="306"/>
        <end position="413"/>
    </location>
</feature>
<dbReference type="EMBL" id="JACHND010000001">
    <property type="protein sequence ID" value="MBB4704528.1"/>
    <property type="molecule type" value="Genomic_DNA"/>
</dbReference>
<accession>A0A7W7GAY6</accession>
<keyword evidence="4" id="KW-1185">Reference proteome</keyword>
<dbReference type="AlphaFoldDB" id="A0A7W7GAY6"/>